<organism evidence="1 2">
    <name type="scientific">Candidatus Muproteobacteria bacterium RBG_16_62_13</name>
    <dbReference type="NCBI Taxonomy" id="1817756"/>
    <lineage>
        <taxon>Bacteria</taxon>
        <taxon>Pseudomonadati</taxon>
        <taxon>Pseudomonadota</taxon>
        <taxon>Candidatus Muproteobacteria</taxon>
    </lineage>
</organism>
<comment type="caution">
    <text evidence="1">The sequence shown here is derived from an EMBL/GenBank/DDBJ whole genome shotgun (WGS) entry which is preliminary data.</text>
</comment>
<gene>
    <name evidence="1" type="ORF">A2140_08345</name>
</gene>
<name>A0A1F6SXT5_9PROT</name>
<proteinExistence type="predicted"/>
<protein>
    <submittedName>
        <fullName evidence="1">Uncharacterized protein</fullName>
    </submittedName>
</protein>
<evidence type="ECO:0000313" key="2">
    <source>
        <dbReference type="Proteomes" id="UP000178379"/>
    </source>
</evidence>
<dbReference type="Proteomes" id="UP000178379">
    <property type="component" value="Unassembled WGS sequence"/>
</dbReference>
<dbReference type="AlphaFoldDB" id="A0A1F6SXT5"/>
<sequence>MRAPWWFLFLFLIPAGVLADAVTVADDLWSRPRESRTVAHLPGLSLLIAAFERQPHGLFVIRHGSGEEPQLRAEEFRAWLVSFGLPSARVLLERDPAAGGQLRLEVRTGGSRP</sequence>
<reference evidence="1 2" key="1">
    <citation type="journal article" date="2016" name="Nat. Commun.">
        <title>Thousands of microbial genomes shed light on interconnected biogeochemical processes in an aquifer system.</title>
        <authorList>
            <person name="Anantharaman K."/>
            <person name="Brown C.T."/>
            <person name="Hug L.A."/>
            <person name="Sharon I."/>
            <person name="Castelle C.J."/>
            <person name="Probst A.J."/>
            <person name="Thomas B.C."/>
            <person name="Singh A."/>
            <person name="Wilkins M.J."/>
            <person name="Karaoz U."/>
            <person name="Brodie E.L."/>
            <person name="Williams K.H."/>
            <person name="Hubbard S.S."/>
            <person name="Banfield J.F."/>
        </authorList>
    </citation>
    <scope>NUCLEOTIDE SEQUENCE [LARGE SCALE GENOMIC DNA]</scope>
</reference>
<accession>A0A1F6SXT5</accession>
<evidence type="ECO:0000313" key="1">
    <source>
        <dbReference type="EMBL" id="OGI37757.1"/>
    </source>
</evidence>
<dbReference type="EMBL" id="MFSQ01000140">
    <property type="protein sequence ID" value="OGI37757.1"/>
    <property type="molecule type" value="Genomic_DNA"/>
</dbReference>